<sequence length="66" mass="7326">MLITGDASNNSLGFSIGVESGTYNENITYSKLSFDKLVKFAKAYPRVELVFGHEVSGLFDIVYMKL</sequence>
<dbReference type="EMBL" id="CP000885">
    <property type="protein sequence ID" value="ABX41776.1"/>
    <property type="molecule type" value="Genomic_DNA"/>
</dbReference>
<accession>A9KPB4</accession>
<dbReference type="RefSeq" id="WP_012199430.1">
    <property type="nucleotide sequence ID" value="NC_010001.1"/>
</dbReference>
<dbReference type="KEGG" id="cpy:Cphy_1401"/>
<dbReference type="AlphaFoldDB" id="A9KPB4"/>
<keyword evidence="2" id="KW-1185">Reference proteome</keyword>
<dbReference type="OrthoDB" id="333278at2"/>
<proteinExistence type="predicted"/>
<gene>
    <name evidence="1" type="ordered locus">Cphy_1401</name>
</gene>
<protein>
    <submittedName>
        <fullName evidence="1">Uncharacterized protein</fullName>
    </submittedName>
</protein>
<organism evidence="1 2">
    <name type="scientific">Lachnoclostridium phytofermentans (strain ATCC 700394 / DSM 18823 / ISDg)</name>
    <name type="common">Clostridium phytofermentans</name>
    <dbReference type="NCBI Taxonomy" id="357809"/>
    <lineage>
        <taxon>Bacteria</taxon>
        <taxon>Bacillati</taxon>
        <taxon>Bacillota</taxon>
        <taxon>Clostridia</taxon>
        <taxon>Lachnospirales</taxon>
        <taxon>Lachnospiraceae</taxon>
    </lineage>
</organism>
<dbReference type="HOGENOM" id="CLU_2823548_0_0_9"/>
<evidence type="ECO:0000313" key="2">
    <source>
        <dbReference type="Proteomes" id="UP000000370"/>
    </source>
</evidence>
<evidence type="ECO:0000313" key="1">
    <source>
        <dbReference type="EMBL" id="ABX41776.1"/>
    </source>
</evidence>
<reference evidence="2" key="1">
    <citation type="submission" date="2007-11" db="EMBL/GenBank/DDBJ databases">
        <title>Complete genome sequence of Clostridium phytofermentans ISDg.</title>
        <authorList>
            <person name="Leschine S.B."/>
            <person name="Warnick T.A."/>
            <person name="Blanchard J.L."/>
            <person name="Schnell D.J."/>
            <person name="Petit E.L."/>
            <person name="LaTouf W.G."/>
            <person name="Copeland A."/>
            <person name="Lucas S."/>
            <person name="Lapidus A."/>
            <person name="Barry K."/>
            <person name="Glavina del Rio T."/>
            <person name="Dalin E."/>
            <person name="Tice H."/>
            <person name="Pitluck S."/>
            <person name="Kiss H."/>
            <person name="Brettin T."/>
            <person name="Bruce D."/>
            <person name="Detter J.C."/>
            <person name="Han C."/>
            <person name="Kuske C."/>
            <person name="Schmutz J."/>
            <person name="Larimer F."/>
            <person name="Land M."/>
            <person name="Hauser L."/>
            <person name="Kyrpides N."/>
            <person name="Kim E.A."/>
            <person name="Richardson P."/>
        </authorList>
    </citation>
    <scope>NUCLEOTIDE SEQUENCE [LARGE SCALE GENOMIC DNA]</scope>
    <source>
        <strain evidence="2">ATCC 700394 / DSM 18823 / ISDg</strain>
    </source>
</reference>
<dbReference type="Proteomes" id="UP000000370">
    <property type="component" value="Chromosome"/>
</dbReference>
<name>A9KPB4_LACP7</name>